<evidence type="ECO:0000259" key="8">
    <source>
        <dbReference type="PROSITE" id="PS50928"/>
    </source>
</evidence>
<evidence type="ECO:0000256" key="5">
    <source>
        <dbReference type="ARBA" id="ARBA00022989"/>
    </source>
</evidence>
<keyword evidence="3" id="KW-1003">Cell membrane</keyword>
<gene>
    <name evidence="9" type="ORF">GW579_13885</name>
</gene>
<keyword evidence="3" id="KW-0997">Cell inner membrane</keyword>
<evidence type="ECO:0000256" key="2">
    <source>
        <dbReference type="ARBA" id="ARBA00022448"/>
    </source>
</evidence>
<evidence type="ECO:0000256" key="7">
    <source>
        <dbReference type="RuleBase" id="RU363032"/>
    </source>
</evidence>
<feature type="transmembrane region" description="Helical" evidence="7">
    <location>
        <begin position="76"/>
        <end position="97"/>
    </location>
</feature>
<comment type="caution">
    <text evidence="9">The sequence shown here is derived from an EMBL/GenBank/DDBJ whole genome shotgun (WGS) entry which is preliminary data.</text>
</comment>
<evidence type="ECO:0000256" key="6">
    <source>
        <dbReference type="ARBA" id="ARBA00023136"/>
    </source>
</evidence>
<dbReference type="AlphaFoldDB" id="A0A6M2B7H7"/>
<dbReference type="Pfam" id="PF00528">
    <property type="entry name" value="BPD_transp_1"/>
    <property type="match status" value="1"/>
</dbReference>
<evidence type="ECO:0000313" key="9">
    <source>
        <dbReference type="EMBL" id="NGX88167.1"/>
    </source>
</evidence>
<feature type="transmembrane region" description="Helical" evidence="7">
    <location>
        <begin position="258"/>
        <end position="283"/>
    </location>
</feature>
<keyword evidence="6 7" id="KW-0472">Membrane</keyword>
<dbReference type="EMBL" id="JAADJS010000002">
    <property type="protein sequence ID" value="NGX88167.1"/>
    <property type="molecule type" value="Genomic_DNA"/>
</dbReference>
<reference evidence="9 10" key="1">
    <citation type="submission" date="2020-01" db="EMBL/GenBank/DDBJ databases">
        <authorList>
            <person name="Lee S.D."/>
        </authorList>
    </citation>
    <scope>NUCLEOTIDE SEQUENCE [LARGE SCALE GENOMIC DNA]</scope>
    <source>
        <strain evidence="9 10">Lac-M11</strain>
    </source>
</reference>
<organism evidence="9 10">
    <name type="scientific">Rahnella contaminans</name>
    <dbReference type="NCBI Taxonomy" id="2703882"/>
    <lineage>
        <taxon>Bacteria</taxon>
        <taxon>Pseudomonadati</taxon>
        <taxon>Pseudomonadota</taxon>
        <taxon>Gammaproteobacteria</taxon>
        <taxon>Enterobacterales</taxon>
        <taxon>Yersiniaceae</taxon>
        <taxon>Rahnella</taxon>
    </lineage>
</organism>
<dbReference type="SUPFAM" id="SSF161098">
    <property type="entry name" value="MetI-like"/>
    <property type="match status" value="1"/>
</dbReference>
<keyword evidence="2 7" id="KW-0813">Transport</keyword>
<dbReference type="RefSeq" id="WP_165059550.1">
    <property type="nucleotide sequence ID" value="NZ_JAADJS010000002.1"/>
</dbReference>
<feature type="transmembrane region" description="Helical" evidence="7">
    <location>
        <begin position="51"/>
        <end position="71"/>
    </location>
</feature>
<evidence type="ECO:0000313" key="10">
    <source>
        <dbReference type="Proteomes" id="UP000476696"/>
    </source>
</evidence>
<dbReference type="CDD" id="cd06261">
    <property type="entry name" value="TM_PBP2"/>
    <property type="match status" value="1"/>
</dbReference>
<keyword evidence="5 7" id="KW-1133">Transmembrane helix</keyword>
<evidence type="ECO:0000256" key="4">
    <source>
        <dbReference type="ARBA" id="ARBA00022692"/>
    </source>
</evidence>
<dbReference type="InterPro" id="IPR051204">
    <property type="entry name" value="ABC_transp_perm/SBD"/>
</dbReference>
<keyword evidence="10" id="KW-1185">Reference proteome</keyword>
<name>A0A6M2B7H7_9GAMM</name>
<feature type="domain" description="ABC transmembrane type-1" evidence="8">
    <location>
        <begin position="182"/>
        <end position="377"/>
    </location>
</feature>
<sequence length="389" mass="41215">MAHHSPVKNRVLLTLVFLLLLSGSGLAFLSHAPNRLVSGQGISLASLLHGYTFFVLLPVILLVVSAFLTLFGRSHLLVMLLAEILLAALVWLAGYTAVQLTGGNEDSIARTSLGGGFWAAAALCLLIASDAISRFTRNHTLRILLNIQMLIPVVLLLFYGQLSGLSLLKEYDNRSDVFNDALWQHLGILFGTLVPAVLIGLPVGLLCHRHVRWRGPVLSVLNIIQTVPSIALFGLLLAPLAGLAKALPWLGEHGISGIGLAPAIIALVLYSLLPLVRGVIAGLDSVPEAVIESARGMGMNRGQVFFRVQMPIALPVILTGIRIVAVQTVGMAMVAALIGAGGLGAIMFQGLLSSALDLVLLGVIPAVLMAVVVDSIFKFAVSILETSRR</sequence>
<dbReference type="GO" id="GO:0055085">
    <property type="term" value="P:transmembrane transport"/>
    <property type="evidence" value="ECO:0007669"/>
    <property type="project" value="InterPro"/>
</dbReference>
<dbReference type="PANTHER" id="PTHR30177:SF30">
    <property type="entry name" value="GLYCINE BETAINE UPTAKE SYSTEM PERMEASE PROTEIN YEHY"/>
    <property type="match status" value="1"/>
</dbReference>
<feature type="transmembrane region" description="Helical" evidence="7">
    <location>
        <begin position="143"/>
        <end position="162"/>
    </location>
</feature>
<evidence type="ECO:0000256" key="1">
    <source>
        <dbReference type="ARBA" id="ARBA00004429"/>
    </source>
</evidence>
<feature type="transmembrane region" description="Helical" evidence="7">
    <location>
        <begin position="358"/>
        <end position="381"/>
    </location>
</feature>
<dbReference type="InterPro" id="IPR000515">
    <property type="entry name" value="MetI-like"/>
</dbReference>
<comment type="subcellular location">
    <subcellularLocation>
        <location evidence="1">Cell inner membrane</location>
        <topology evidence="1">Multi-pass membrane protein</topology>
    </subcellularLocation>
    <subcellularLocation>
        <location evidence="7">Cell membrane</location>
        <topology evidence="7">Multi-pass membrane protein</topology>
    </subcellularLocation>
</comment>
<accession>A0A6M2B7H7</accession>
<evidence type="ECO:0000256" key="3">
    <source>
        <dbReference type="ARBA" id="ARBA00022519"/>
    </source>
</evidence>
<proteinExistence type="inferred from homology"/>
<reference evidence="9 10" key="2">
    <citation type="submission" date="2020-03" db="EMBL/GenBank/DDBJ databases">
        <title>Rahnella aceri sp. nov., isoated from traditional Jeju Makgeolli.</title>
        <authorList>
            <person name="Kim I.S."/>
            <person name="Jeon D."/>
        </authorList>
    </citation>
    <scope>NUCLEOTIDE SEQUENCE [LARGE SCALE GENOMIC DNA]</scope>
    <source>
        <strain evidence="9 10">Lac-M11</strain>
    </source>
</reference>
<feature type="transmembrane region" description="Helical" evidence="7">
    <location>
        <begin position="304"/>
        <end position="325"/>
    </location>
</feature>
<feature type="transmembrane region" description="Helical" evidence="7">
    <location>
        <begin position="217"/>
        <end position="238"/>
    </location>
</feature>
<feature type="transmembrane region" description="Helical" evidence="7">
    <location>
        <begin position="182"/>
        <end position="205"/>
    </location>
</feature>
<feature type="transmembrane region" description="Helical" evidence="7">
    <location>
        <begin position="331"/>
        <end position="351"/>
    </location>
</feature>
<dbReference type="Proteomes" id="UP000476696">
    <property type="component" value="Unassembled WGS sequence"/>
</dbReference>
<comment type="similarity">
    <text evidence="7">Belongs to the binding-protein-dependent transport system permease family.</text>
</comment>
<dbReference type="PANTHER" id="PTHR30177">
    <property type="entry name" value="GLYCINE BETAINE/L-PROLINE TRANSPORT SYSTEM PERMEASE PROTEIN PROW"/>
    <property type="match status" value="1"/>
</dbReference>
<dbReference type="GO" id="GO:0005886">
    <property type="term" value="C:plasma membrane"/>
    <property type="evidence" value="ECO:0007669"/>
    <property type="project" value="UniProtKB-SubCell"/>
</dbReference>
<protein>
    <submittedName>
        <fullName evidence="9">ABC transporter permease</fullName>
    </submittedName>
</protein>
<dbReference type="Gene3D" id="1.10.3720.10">
    <property type="entry name" value="MetI-like"/>
    <property type="match status" value="1"/>
</dbReference>
<dbReference type="InterPro" id="IPR035906">
    <property type="entry name" value="MetI-like_sf"/>
</dbReference>
<dbReference type="GO" id="GO:0031460">
    <property type="term" value="P:glycine betaine transport"/>
    <property type="evidence" value="ECO:0007669"/>
    <property type="project" value="TreeGrafter"/>
</dbReference>
<keyword evidence="4 7" id="KW-0812">Transmembrane</keyword>
<dbReference type="PROSITE" id="PS50928">
    <property type="entry name" value="ABC_TM1"/>
    <property type="match status" value="1"/>
</dbReference>